<feature type="compositionally biased region" description="Polar residues" evidence="11">
    <location>
        <begin position="461"/>
        <end position="470"/>
    </location>
</feature>
<evidence type="ECO:0000256" key="5">
    <source>
        <dbReference type="ARBA" id="ARBA00022490"/>
    </source>
</evidence>
<dbReference type="EC" id="5.2.1.8" evidence="10"/>
<evidence type="ECO:0000256" key="4">
    <source>
        <dbReference type="ARBA" id="ARBA00011019"/>
    </source>
</evidence>
<comment type="function">
    <text evidence="9">PPIases accelerate the folding of proteins. It catalyzes the cis-trans isomerization of proline imidic peptide bonds in oligopeptides. Acts as a regulatory subunit for PP2A-like phosphatases modulating their activity or substrate specificity, probably by inducing a conformational change in the catalytic subunit, a direct target of the PPIase. Can reactivate inactive phosphatase PP2A-phosphatase methylesterase complexes (PP2Ai) in presence of ATP and Mg(2+) by dissociating the inactive form from the complex.</text>
</comment>
<evidence type="ECO:0000256" key="9">
    <source>
        <dbReference type="ARBA" id="ARBA00025287"/>
    </source>
</evidence>
<comment type="catalytic activity">
    <reaction evidence="1 10">
        <text>[protein]-peptidylproline (omega=180) = [protein]-peptidylproline (omega=0)</text>
        <dbReference type="Rhea" id="RHEA:16237"/>
        <dbReference type="Rhea" id="RHEA-COMP:10747"/>
        <dbReference type="Rhea" id="RHEA-COMP:10748"/>
        <dbReference type="ChEBI" id="CHEBI:83833"/>
        <dbReference type="ChEBI" id="CHEBI:83834"/>
        <dbReference type="EC" id="5.2.1.8"/>
    </reaction>
</comment>
<keyword evidence="13" id="KW-1185">Reference proteome</keyword>
<dbReference type="Pfam" id="PF03095">
    <property type="entry name" value="PTPA"/>
    <property type="match status" value="1"/>
</dbReference>
<sequence length="478" mass="51786">MSAGGVPVRVLAVLDPSAPHEFVEPTKRINESQDVPAFLTSKAYSDIMTFVLQLNRAMFPTKLPDGSMQSWPLESEAVQFSAPIRQLQVLLSKVEDIVQEVPPDSGPRRFGNISFRKWHEVLASRAPAMLRECLSAELLDRPSSSAGGVTAEAELEAYFLGSWGSGQRLDYGTGHELSFLAFLGAIWKLNGFPQSEFGVEERALVLGVIEPYLELIRLLIKTYTLEPAGSHGVWGLDDHSFVPYIFGSAQLSPAIDYTDLTPEEGSAPGAPDPSHVVKPAIVERERRLNLYFSAIGFIYDVKKGPFWEHSPMLYDISGIRAGWGKINKGMLKMYNAEVLSKFPVVQHFPFGSLFSFDRDPSAVAPPTTVHTTSGPQGRPVAPDAGPPTTSARPSADASTRAPWANAESHTPSTLPMRSTAAPWAAARSTGVLGNKPVLPDTSRLPPGPMAPTRAPWANAGNPPSAQNQDGPTRAPWAK</sequence>
<dbReference type="OrthoDB" id="16120at2759"/>
<evidence type="ECO:0000256" key="3">
    <source>
        <dbReference type="ARBA" id="ARBA00004496"/>
    </source>
</evidence>
<proteinExistence type="inferred from homology"/>
<dbReference type="InterPro" id="IPR043170">
    <property type="entry name" value="PTPA_C_lid"/>
</dbReference>
<dbReference type="PhylomeDB" id="S7ZTK6"/>
<gene>
    <name evidence="12" type="ORF">PDE_09007</name>
</gene>
<dbReference type="GO" id="GO:0007052">
    <property type="term" value="P:mitotic spindle organization"/>
    <property type="evidence" value="ECO:0007669"/>
    <property type="project" value="TreeGrafter"/>
</dbReference>
<keyword evidence="7 10" id="KW-0413">Isomerase</keyword>
<organism evidence="12 13">
    <name type="scientific">Penicillium oxalicum (strain 114-2 / CGMCC 5302)</name>
    <name type="common">Penicillium decumbens</name>
    <dbReference type="NCBI Taxonomy" id="933388"/>
    <lineage>
        <taxon>Eukaryota</taxon>
        <taxon>Fungi</taxon>
        <taxon>Dikarya</taxon>
        <taxon>Ascomycota</taxon>
        <taxon>Pezizomycotina</taxon>
        <taxon>Eurotiomycetes</taxon>
        <taxon>Eurotiomycetidae</taxon>
        <taxon>Eurotiales</taxon>
        <taxon>Aspergillaceae</taxon>
        <taxon>Penicillium</taxon>
    </lineage>
</organism>
<comment type="subcellular location">
    <subcellularLocation>
        <location evidence="3 10">Cytoplasm</location>
    </subcellularLocation>
    <subcellularLocation>
        <location evidence="2">Nucleus</location>
    </subcellularLocation>
</comment>
<keyword evidence="6 10" id="KW-0697">Rotamase</keyword>
<dbReference type="eggNOG" id="KOG2867">
    <property type="taxonomic scope" value="Eukaryota"/>
</dbReference>
<dbReference type="PANTHER" id="PTHR10012">
    <property type="entry name" value="SERINE/THREONINE-PROTEIN PHOSPHATASE 2A REGULATORY SUBUNIT B"/>
    <property type="match status" value="1"/>
</dbReference>
<comment type="similarity">
    <text evidence="4 10">Belongs to the PTPA-type PPIase family.</text>
</comment>
<dbReference type="Gene3D" id="1.20.120.1150">
    <property type="match status" value="1"/>
</dbReference>
<evidence type="ECO:0000256" key="8">
    <source>
        <dbReference type="ARBA" id="ARBA00023242"/>
    </source>
</evidence>
<evidence type="ECO:0000256" key="7">
    <source>
        <dbReference type="ARBA" id="ARBA00023235"/>
    </source>
</evidence>
<name>S7ZTK6_PENO1</name>
<evidence type="ECO:0000256" key="2">
    <source>
        <dbReference type="ARBA" id="ARBA00004123"/>
    </source>
</evidence>
<evidence type="ECO:0000256" key="1">
    <source>
        <dbReference type="ARBA" id="ARBA00000971"/>
    </source>
</evidence>
<dbReference type="GO" id="GO:0005634">
    <property type="term" value="C:nucleus"/>
    <property type="evidence" value="ECO:0007669"/>
    <property type="project" value="UniProtKB-SubCell"/>
</dbReference>
<evidence type="ECO:0000256" key="6">
    <source>
        <dbReference type="ARBA" id="ARBA00023110"/>
    </source>
</evidence>
<dbReference type="PANTHER" id="PTHR10012:SF3">
    <property type="entry name" value="SERINE_THREONINE-PROTEIN PHOSPHATASE 2A ACTIVATOR 1"/>
    <property type="match status" value="1"/>
</dbReference>
<dbReference type="HOGENOM" id="CLU_030733_2_0_1"/>
<evidence type="ECO:0000313" key="13">
    <source>
        <dbReference type="Proteomes" id="UP000019376"/>
    </source>
</evidence>
<dbReference type="Proteomes" id="UP000019376">
    <property type="component" value="Unassembled WGS sequence"/>
</dbReference>
<dbReference type="GO" id="GO:0003755">
    <property type="term" value="F:peptidyl-prolyl cis-trans isomerase activity"/>
    <property type="evidence" value="ECO:0007669"/>
    <property type="project" value="UniProtKB-KW"/>
</dbReference>
<dbReference type="STRING" id="933388.S7ZTK6"/>
<accession>S7ZTK6</accession>
<dbReference type="FunFam" id="1.20.120.1150:FF:000003">
    <property type="entry name" value="Serine/threonine-protein phosphatase 2A activator"/>
    <property type="match status" value="1"/>
</dbReference>
<dbReference type="GO" id="GO:0005737">
    <property type="term" value="C:cytoplasm"/>
    <property type="evidence" value="ECO:0007669"/>
    <property type="project" value="UniProtKB-SubCell"/>
</dbReference>
<dbReference type="InterPro" id="IPR004327">
    <property type="entry name" value="Phstyr_phstse_ac"/>
</dbReference>
<keyword evidence="8" id="KW-0539">Nucleus</keyword>
<dbReference type="SUPFAM" id="SSF140984">
    <property type="entry name" value="PTPA-like"/>
    <property type="match status" value="1"/>
</dbReference>
<evidence type="ECO:0000256" key="10">
    <source>
        <dbReference type="RuleBase" id="RU361210"/>
    </source>
</evidence>
<feature type="compositionally biased region" description="Polar residues" evidence="11">
    <location>
        <begin position="407"/>
        <end position="416"/>
    </location>
</feature>
<evidence type="ECO:0000313" key="12">
    <source>
        <dbReference type="EMBL" id="EPS34045.1"/>
    </source>
</evidence>
<feature type="region of interest" description="Disordered" evidence="11">
    <location>
        <begin position="363"/>
        <end position="478"/>
    </location>
</feature>
<dbReference type="GO" id="GO:0008160">
    <property type="term" value="F:protein tyrosine phosphatase activator activity"/>
    <property type="evidence" value="ECO:0007669"/>
    <property type="project" value="TreeGrafter"/>
</dbReference>
<dbReference type="CDD" id="cd04087">
    <property type="entry name" value="PTPA"/>
    <property type="match status" value="1"/>
</dbReference>
<dbReference type="EMBL" id="KB644415">
    <property type="protein sequence ID" value="EPS34045.1"/>
    <property type="molecule type" value="Genomic_DNA"/>
</dbReference>
<reference evidence="12 13" key="1">
    <citation type="journal article" date="2013" name="PLoS ONE">
        <title>Genomic and secretomic analyses reveal unique features of the lignocellulolytic enzyme system of Penicillium decumbens.</title>
        <authorList>
            <person name="Liu G."/>
            <person name="Zhang L."/>
            <person name="Wei X."/>
            <person name="Zou G."/>
            <person name="Qin Y."/>
            <person name="Ma L."/>
            <person name="Li J."/>
            <person name="Zheng H."/>
            <person name="Wang S."/>
            <person name="Wang C."/>
            <person name="Xun L."/>
            <person name="Zhao G.-P."/>
            <person name="Zhou Z."/>
            <person name="Qu Y."/>
        </authorList>
    </citation>
    <scope>NUCLEOTIDE SEQUENCE [LARGE SCALE GENOMIC DNA]</scope>
    <source>
        <strain evidence="13">114-2 / CGMCC 5302</strain>
    </source>
</reference>
<protein>
    <recommendedName>
        <fullName evidence="10">Serine/threonine-protein phosphatase 2A activator</fullName>
        <ecNumber evidence="10">5.2.1.8</ecNumber>
    </recommendedName>
    <alternativeName>
        <fullName evidence="10">Phosphotyrosyl phosphatase activator</fullName>
    </alternativeName>
</protein>
<dbReference type="GO" id="GO:0000159">
    <property type="term" value="C:protein phosphatase type 2A complex"/>
    <property type="evidence" value="ECO:0007669"/>
    <property type="project" value="TreeGrafter"/>
</dbReference>
<keyword evidence="5 10" id="KW-0963">Cytoplasm</keyword>
<evidence type="ECO:0000256" key="11">
    <source>
        <dbReference type="SAM" id="MobiDB-lite"/>
    </source>
</evidence>
<dbReference type="AlphaFoldDB" id="S7ZTK6"/>
<dbReference type="InterPro" id="IPR037218">
    <property type="entry name" value="PTPA_sf"/>
</dbReference>